<dbReference type="SUPFAM" id="SSF54001">
    <property type="entry name" value="Cysteine proteinases"/>
    <property type="match status" value="1"/>
</dbReference>
<dbReference type="InterPro" id="IPR038765">
    <property type="entry name" value="Papain-like_cys_pep_sf"/>
</dbReference>
<dbReference type="InParanoid" id="A0A078AT97"/>
<dbReference type="InterPro" id="IPR001910">
    <property type="entry name" value="Inosine/uridine_hydrolase_dom"/>
</dbReference>
<evidence type="ECO:0000313" key="5">
    <source>
        <dbReference type="Proteomes" id="UP000039865"/>
    </source>
</evidence>
<evidence type="ECO:0000256" key="1">
    <source>
        <dbReference type="ARBA" id="ARBA00006547"/>
    </source>
</evidence>
<dbReference type="EMBL" id="CCKQ01013955">
    <property type="protein sequence ID" value="CDW85680.1"/>
    <property type="molecule type" value="Genomic_DNA"/>
</dbReference>
<dbReference type="Gene3D" id="3.30.2140.20">
    <property type="match status" value="1"/>
</dbReference>
<name>A0A078AT97_STYLE</name>
<keyword evidence="5" id="KW-1185">Reference proteome</keyword>
<reference evidence="4 5" key="1">
    <citation type="submission" date="2014-06" db="EMBL/GenBank/DDBJ databases">
        <authorList>
            <person name="Swart Estienne"/>
        </authorList>
    </citation>
    <scope>NUCLEOTIDE SEQUENCE [LARGE SCALE GENOMIC DNA]</scope>
    <source>
        <strain evidence="4 5">130c</strain>
    </source>
</reference>
<dbReference type="InterPro" id="IPR036452">
    <property type="entry name" value="Ribo_hydro-like"/>
</dbReference>
<dbReference type="InterPro" id="IPR053710">
    <property type="entry name" value="Arylamine_NAT_domain_sf"/>
</dbReference>
<dbReference type="InterPro" id="IPR001447">
    <property type="entry name" value="Arylamine_N-AcTrfase"/>
</dbReference>
<dbReference type="AlphaFoldDB" id="A0A078AT97"/>
<dbReference type="GO" id="GO:0016407">
    <property type="term" value="F:acetyltransferase activity"/>
    <property type="evidence" value="ECO:0007669"/>
    <property type="project" value="InterPro"/>
</dbReference>
<evidence type="ECO:0000256" key="2">
    <source>
        <dbReference type="ARBA" id="ARBA00009176"/>
    </source>
</evidence>
<dbReference type="PANTHER" id="PTHR46190:SF1">
    <property type="entry name" value="SI:CH211-201H21.5"/>
    <property type="match status" value="1"/>
</dbReference>
<feature type="domain" description="Inosine/uridine-preferring nucleoside hydrolase" evidence="3">
    <location>
        <begin position="29"/>
        <end position="329"/>
    </location>
</feature>
<organism evidence="4 5">
    <name type="scientific">Stylonychia lemnae</name>
    <name type="common">Ciliate</name>
    <dbReference type="NCBI Taxonomy" id="5949"/>
    <lineage>
        <taxon>Eukaryota</taxon>
        <taxon>Sar</taxon>
        <taxon>Alveolata</taxon>
        <taxon>Ciliophora</taxon>
        <taxon>Intramacronucleata</taxon>
        <taxon>Spirotrichea</taxon>
        <taxon>Stichotrichia</taxon>
        <taxon>Sporadotrichida</taxon>
        <taxon>Oxytrichidae</taxon>
        <taxon>Stylonychinae</taxon>
        <taxon>Stylonychia</taxon>
    </lineage>
</organism>
<dbReference type="OrthoDB" id="3349226at2759"/>
<dbReference type="Gene3D" id="3.90.245.10">
    <property type="entry name" value="Ribonucleoside hydrolase-like"/>
    <property type="match status" value="1"/>
</dbReference>
<dbReference type="Pfam" id="PF00797">
    <property type="entry name" value="Acetyltransf_2"/>
    <property type="match status" value="1"/>
</dbReference>
<comment type="similarity">
    <text evidence="1">Belongs to the arylamine N-acetyltransferase family.</text>
</comment>
<dbReference type="Pfam" id="PF01156">
    <property type="entry name" value="IU_nuc_hydro"/>
    <property type="match status" value="1"/>
</dbReference>
<evidence type="ECO:0000313" key="4">
    <source>
        <dbReference type="EMBL" id="CDW85680.1"/>
    </source>
</evidence>
<dbReference type="SUPFAM" id="SSF53590">
    <property type="entry name" value="Nucleoside hydrolase"/>
    <property type="match status" value="1"/>
</dbReference>
<protein>
    <submittedName>
        <fullName evidence="4">Inosine-uridine nucleoside n-ribohydrolase</fullName>
    </submittedName>
</protein>
<sequence>MEEKTKTIDIQENYQKQDLKQSYQRPHKIIIDCDPGADDAHAIILAHYLAKVHQVEILGITTVGCNHNVDQVTKNTQIILEALHDHNIKIFKGYQKDDFQHTDFYYGPDGFGGHAHEYEENLGPIKDQHLGQENAIQFVIKAVNQYPKEITLISIGALTNIIKIHQEYPELPDMLRDVVLMGGNHKGQGNSPNWCSEFNFFQDSTAARQFFEIFKNITMISFELCHDFYPSLSVEQQSQIFDQDTLLAKMVKNAYRNSYQIEGGFYAIYDQLAVACVLEPEIVLKTEYKQVQVLDESENTRGAVIINWLDQLVTPETKKVRIITEIDYSLLVELLEDCLQPDHEIYHRKQIQKAQNQTALQTYLQALGIPKFIKLRPNFETLCLVVNKHATNIQYQNLHYHLWERKPLSFEFKDMVDRMVVQKLGGLCYEHCQLTYHVLKALGFDTRFILVQNLKNTELRFDTNVYFEHSIQIVNIEGQLYLVDNGFGAVSPRQPLPFYPSQKVQFYDFSERDKFQIFNNEDHFEVQYFENDHWRRGFGFEYPMKYLKANGMQQRYEDHIFRKKISNNRDRYLLYGKVSLTERVEVFYMRREDKFNAFLRIFRDNGYDKVFFKDYEELRDFINKEFAIGLPPREEIRDNSDTFEE</sequence>
<proteinExistence type="inferred from homology"/>
<comment type="similarity">
    <text evidence="2">Belongs to the IUNH family.</text>
</comment>
<dbReference type="InterPro" id="IPR052775">
    <property type="entry name" value="IUN_hydrolase"/>
</dbReference>
<evidence type="ECO:0000259" key="3">
    <source>
        <dbReference type="Pfam" id="PF01156"/>
    </source>
</evidence>
<dbReference type="Proteomes" id="UP000039865">
    <property type="component" value="Unassembled WGS sequence"/>
</dbReference>
<accession>A0A078AT97</accession>
<gene>
    <name evidence="4" type="primary">Contig6988.g7476</name>
    <name evidence="4" type="ORF">STYLEM_14765</name>
</gene>
<dbReference type="GO" id="GO:0016799">
    <property type="term" value="F:hydrolase activity, hydrolyzing N-glycosyl compounds"/>
    <property type="evidence" value="ECO:0007669"/>
    <property type="project" value="InterPro"/>
</dbReference>
<dbReference type="PANTHER" id="PTHR46190">
    <property type="entry name" value="SI:CH211-201H21.5-RELATED"/>
    <property type="match status" value="1"/>
</dbReference>
<keyword evidence="4" id="KW-0378">Hydrolase</keyword>